<keyword evidence="1" id="KW-0472">Membrane</keyword>
<proteinExistence type="predicted"/>
<reference evidence="2 3" key="1">
    <citation type="journal article" date="2018" name="New Phytol.">
        <title>Comparative genomics and transcriptomics depict ericoid mycorrhizal fungi as versatile saprotrophs and plant mutualists.</title>
        <authorList>
            <person name="Martino E."/>
            <person name="Morin E."/>
            <person name="Grelet G.A."/>
            <person name="Kuo A."/>
            <person name="Kohler A."/>
            <person name="Daghino S."/>
            <person name="Barry K.W."/>
            <person name="Cichocki N."/>
            <person name="Clum A."/>
            <person name="Dockter R.B."/>
            <person name="Hainaut M."/>
            <person name="Kuo R.C."/>
            <person name="LaButti K."/>
            <person name="Lindahl B.D."/>
            <person name="Lindquist E.A."/>
            <person name="Lipzen A."/>
            <person name="Khouja H.R."/>
            <person name="Magnuson J."/>
            <person name="Murat C."/>
            <person name="Ohm R.A."/>
            <person name="Singer S.W."/>
            <person name="Spatafora J.W."/>
            <person name="Wang M."/>
            <person name="Veneault-Fourrey C."/>
            <person name="Henrissat B."/>
            <person name="Grigoriev I.V."/>
            <person name="Martin F.M."/>
            <person name="Perotto S."/>
        </authorList>
    </citation>
    <scope>NUCLEOTIDE SEQUENCE [LARGE SCALE GENOMIC DNA]</scope>
    <source>
        <strain evidence="2 3">ATCC 22711</strain>
    </source>
</reference>
<feature type="transmembrane region" description="Helical" evidence="1">
    <location>
        <begin position="6"/>
        <end position="26"/>
    </location>
</feature>
<dbReference type="Proteomes" id="UP000241818">
    <property type="component" value="Unassembled WGS sequence"/>
</dbReference>
<name>A0A2T3B6X7_AMORE</name>
<keyword evidence="1" id="KW-0812">Transmembrane</keyword>
<evidence type="ECO:0000256" key="1">
    <source>
        <dbReference type="SAM" id="Phobius"/>
    </source>
</evidence>
<dbReference type="InParanoid" id="A0A2T3B6X7"/>
<gene>
    <name evidence="2" type="ORF">M430DRAFT_34340</name>
</gene>
<accession>A0A2T3B6X7</accession>
<dbReference type="GeneID" id="36574612"/>
<dbReference type="AlphaFoldDB" id="A0A2T3B6X7"/>
<keyword evidence="3" id="KW-1185">Reference proteome</keyword>
<keyword evidence="1" id="KW-1133">Transmembrane helix</keyword>
<organism evidence="2 3">
    <name type="scientific">Amorphotheca resinae ATCC 22711</name>
    <dbReference type="NCBI Taxonomy" id="857342"/>
    <lineage>
        <taxon>Eukaryota</taxon>
        <taxon>Fungi</taxon>
        <taxon>Dikarya</taxon>
        <taxon>Ascomycota</taxon>
        <taxon>Pezizomycotina</taxon>
        <taxon>Leotiomycetes</taxon>
        <taxon>Helotiales</taxon>
        <taxon>Amorphothecaceae</taxon>
        <taxon>Amorphotheca</taxon>
    </lineage>
</organism>
<evidence type="ECO:0000313" key="2">
    <source>
        <dbReference type="EMBL" id="PSS22492.1"/>
    </source>
</evidence>
<protein>
    <submittedName>
        <fullName evidence="2">Uncharacterized protein</fullName>
    </submittedName>
</protein>
<evidence type="ECO:0000313" key="3">
    <source>
        <dbReference type="Proteomes" id="UP000241818"/>
    </source>
</evidence>
<dbReference type="RefSeq" id="XP_024722647.1">
    <property type="nucleotide sequence ID" value="XM_024866531.1"/>
</dbReference>
<dbReference type="EMBL" id="KZ679009">
    <property type="protein sequence ID" value="PSS22492.1"/>
    <property type="molecule type" value="Genomic_DNA"/>
</dbReference>
<sequence>MEHSSYWRAFGKVGHGFGVLTVIYFAGRSKILIIRTGLGLGFWEGKRTGLGDEDHIDDGLDTGNRLRHVGDGV</sequence>